<protein>
    <submittedName>
        <fullName evidence="1">Uncharacterized protein</fullName>
    </submittedName>
</protein>
<proteinExistence type="predicted"/>
<dbReference type="OrthoDB" id="5229512at2759"/>
<dbReference type="EMBL" id="JAADJZ010000025">
    <property type="protein sequence ID" value="KAF2866886.1"/>
    <property type="molecule type" value="Genomic_DNA"/>
</dbReference>
<gene>
    <name evidence="1" type="ORF">BDV95DRAFT_503555</name>
</gene>
<name>A0A7C8I1M8_9PLEO</name>
<organism evidence="1 2">
    <name type="scientific">Massariosphaeria phaeospora</name>
    <dbReference type="NCBI Taxonomy" id="100035"/>
    <lineage>
        <taxon>Eukaryota</taxon>
        <taxon>Fungi</taxon>
        <taxon>Dikarya</taxon>
        <taxon>Ascomycota</taxon>
        <taxon>Pezizomycotina</taxon>
        <taxon>Dothideomycetes</taxon>
        <taxon>Pleosporomycetidae</taxon>
        <taxon>Pleosporales</taxon>
        <taxon>Pleosporales incertae sedis</taxon>
        <taxon>Massariosphaeria</taxon>
    </lineage>
</organism>
<sequence>MTPKTFFDLPLEIRTQIYNILLCDFPDVCGIPDHVSCNAVRAPNSIETSILRTSKQVHGEAYDAMIKNNLFILLESDGTFPLERMLYERGIPVVAKNVPNFEGYVLSVSISRKISAGKQEGSIDINPCTFMCLLSHMRPTCGGLADCHMKEPGFNKDVEVRLTVGPIKLASQPLPFKYSIADFFTQKTQETLLYPFRTGMRGFPNVIVQGLVSPALATAIREEMAQERWEELCKVIYVAIEHRNVGSRLYQQRDRKAAIREWSKVTETIETLHRGASWPLFVERGGEWFVDKLLHIYLYTKLNTALVHTLVLEPDTENYMSRLRAFVRNSKKCTELAMSKGYWMSNYTWRPSIHWLADIYRKLATLIRLTDDRVYAREALTMLECAQTILPWELSIERQKQDILAWIDRIRREVGESATTTNASVMTWTADARHRYLQFLFGVRG</sequence>
<keyword evidence="2" id="KW-1185">Reference proteome</keyword>
<comment type="caution">
    <text evidence="1">The sequence shown here is derived from an EMBL/GenBank/DDBJ whole genome shotgun (WGS) entry which is preliminary data.</text>
</comment>
<dbReference type="AlphaFoldDB" id="A0A7C8I1M8"/>
<accession>A0A7C8I1M8</accession>
<dbReference type="Proteomes" id="UP000481861">
    <property type="component" value="Unassembled WGS sequence"/>
</dbReference>
<evidence type="ECO:0000313" key="1">
    <source>
        <dbReference type="EMBL" id="KAF2866886.1"/>
    </source>
</evidence>
<reference evidence="1 2" key="1">
    <citation type="submission" date="2020-01" db="EMBL/GenBank/DDBJ databases">
        <authorList>
            <consortium name="DOE Joint Genome Institute"/>
            <person name="Haridas S."/>
            <person name="Albert R."/>
            <person name="Binder M."/>
            <person name="Bloem J."/>
            <person name="Labutti K."/>
            <person name="Salamov A."/>
            <person name="Andreopoulos B."/>
            <person name="Baker S.E."/>
            <person name="Barry K."/>
            <person name="Bills G."/>
            <person name="Bluhm B.H."/>
            <person name="Cannon C."/>
            <person name="Castanera R."/>
            <person name="Culley D.E."/>
            <person name="Daum C."/>
            <person name="Ezra D."/>
            <person name="Gonzalez J.B."/>
            <person name="Henrissat B."/>
            <person name="Kuo A."/>
            <person name="Liang C."/>
            <person name="Lipzen A."/>
            <person name="Lutzoni F."/>
            <person name="Magnuson J."/>
            <person name="Mondo S."/>
            <person name="Nolan M."/>
            <person name="Ohm R."/>
            <person name="Pangilinan J."/>
            <person name="Park H.-J.H."/>
            <person name="Ramirez L."/>
            <person name="Alfaro M."/>
            <person name="Sun H."/>
            <person name="Tritt A."/>
            <person name="Yoshinaga Y."/>
            <person name="Zwiers L.-H.L."/>
            <person name="Turgeon B.G."/>
            <person name="Goodwin S.B."/>
            <person name="Spatafora J.W."/>
            <person name="Crous P.W."/>
            <person name="Grigoriev I.V."/>
        </authorList>
    </citation>
    <scope>NUCLEOTIDE SEQUENCE [LARGE SCALE GENOMIC DNA]</scope>
    <source>
        <strain evidence="1 2">CBS 611.86</strain>
    </source>
</reference>
<evidence type="ECO:0000313" key="2">
    <source>
        <dbReference type="Proteomes" id="UP000481861"/>
    </source>
</evidence>